<keyword evidence="3" id="KW-0812">Transmembrane</keyword>
<gene>
    <name evidence="5" type="ORF">Pfl04_39920</name>
</gene>
<keyword evidence="3" id="KW-0472">Membrane</keyword>
<dbReference type="Pfam" id="PF02397">
    <property type="entry name" value="Bac_transf"/>
    <property type="match status" value="1"/>
</dbReference>
<name>A0A8J3PP71_9ACTN</name>
<feature type="transmembrane region" description="Helical" evidence="3">
    <location>
        <begin position="35"/>
        <end position="53"/>
    </location>
</feature>
<dbReference type="GO" id="GO:0016780">
    <property type="term" value="F:phosphotransferase activity, for other substituted phosphate groups"/>
    <property type="evidence" value="ECO:0007669"/>
    <property type="project" value="TreeGrafter"/>
</dbReference>
<feature type="compositionally biased region" description="Low complexity" evidence="2">
    <location>
        <begin position="317"/>
        <end position="327"/>
    </location>
</feature>
<protein>
    <recommendedName>
        <fullName evidence="4">Bacterial sugar transferase domain-containing protein</fullName>
    </recommendedName>
</protein>
<keyword evidence="6" id="KW-1185">Reference proteome</keyword>
<organism evidence="5 6">
    <name type="scientific">Planosporangium flavigriseum</name>
    <dbReference type="NCBI Taxonomy" id="373681"/>
    <lineage>
        <taxon>Bacteria</taxon>
        <taxon>Bacillati</taxon>
        <taxon>Actinomycetota</taxon>
        <taxon>Actinomycetes</taxon>
        <taxon>Micromonosporales</taxon>
        <taxon>Micromonosporaceae</taxon>
        <taxon>Planosporangium</taxon>
    </lineage>
</organism>
<evidence type="ECO:0000256" key="1">
    <source>
        <dbReference type="ARBA" id="ARBA00006464"/>
    </source>
</evidence>
<proteinExistence type="inferred from homology"/>
<dbReference type="EMBL" id="BONU01000034">
    <property type="protein sequence ID" value="GIG75588.1"/>
    <property type="molecule type" value="Genomic_DNA"/>
</dbReference>
<evidence type="ECO:0000259" key="4">
    <source>
        <dbReference type="Pfam" id="PF02397"/>
    </source>
</evidence>
<feature type="compositionally biased region" description="Basic and acidic residues" evidence="2">
    <location>
        <begin position="297"/>
        <end position="306"/>
    </location>
</feature>
<feature type="transmembrane region" description="Helical" evidence="3">
    <location>
        <begin position="60"/>
        <end position="79"/>
    </location>
</feature>
<comment type="similarity">
    <text evidence="1">Belongs to the bacterial sugar transferase family.</text>
</comment>
<sequence>MNYLLLLGSFALALMLAWNPGSSNGWKPSARACRRAFLTSAALTSSVWCWLYVNHWAPPYGALLAVVGGLAGAMIAAALDNGLVENNAAPSVGVREKVLAHHVTGDLHYPRQPRFKRAFDVVGALVALVVTLPLWIVIAVLVWLAEPGPIFFIKNSVGRGGITFRQVKFRSMKYGAERSTGPVASPANDPRTLTVGRFLRRWHLDELPELINVLRGTMSLVGPRPLRTVLVQKHLEEVPGYAERHTVKPGIACTAQIEKYHIAPAERLDKDREYIASMSVALDLRLLGRAVRTTLRGERHHGEPADAVRWLPPGRPNPSRSPSTGSPRYRRGSVPPDLKDRSTRPGTRPRSGRGRSPVPSNPASPASNEPSSALRIRYRE</sequence>
<evidence type="ECO:0000256" key="2">
    <source>
        <dbReference type="SAM" id="MobiDB-lite"/>
    </source>
</evidence>
<evidence type="ECO:0000313" key="5">
    <source>
        <dbReference type="EMBL" id="GIG75588.1"/>
    </source>
</evidence>
<evidence type="ECO:0000256" key="3">
    <source>
        <dbReference type="SAM" id="Phobius"/>
    </source>
</evidence>
<dbReference type="RefSeq" id="WP_168077913.1">
    <property type="nucleotide sequence ID" value="NZ_BAAAQJ010000030.1"/>
</dbReference>
<feature type="domain" description="Bacterial sugar transferase" evidence="4">
    <location>
        <begin position="116"/>
        <end position="295"/>
    </location>
</feature>
<evidence type="ECO:0000313" key="6">
    <source>
        <dbReference type="Proteomes" id="UP000653674"/>
    </source>
</evidence>
<dbReference type="PANTHER" id="PTHR30576:SF0">
    <property type="entry name" value="UNDECAPRENYL-PHOSPHATE N-ACETYLGALACTOSAMINYL 1-PHOSPHATE TRANSFERASE-RELATED"/>
    <property type="match status" value="1"/>
</dbReference>
<dbReference type="AlphaFoldDB" id="A0A8J3PP71"/>
<reference evidence="5" key="1">
    <citation type="submission" date="2021-01" db="EMBL/GenBank/DDBJ databases">
        <title>Whole genome shotgun sequence of Planosporangium flavigriseum NBRC 105377.</title>
        <authorList>
            <person name="Komaki H."/>
            <person name="Tamura T."/>
        </authorList>
    </citation>
    <scope>NUCLEOTIDE SEQUENCE</scope>
    <source>
        <strain evidence="5">NBRC 105377</strain>
    </source>
</reference>
<feature type="region of interest" description="Disordered" evidence="2">
    <location>
        <begin position="297"/>
        <end position="380"/>
    </location>
</feature>
<dbReference type="Proteomes" id="UP000653674">
    <property type="component" value="Unassembled WGS sequence"/>
</dbReference>
<dbReference type="InterPro" id="IPR003362">
    <property type="entry name" value="Bact_transf"/>
</dbReference>
<keyword evidence="3" id="KW-1133">Transmembrane helix</keyword>
<comment type="caution">
    <text evidence="5">The sequence shown here is derived from an EMBL/GenBank/DDBJ whole genome shotgun (WGS) entry which is preliminary data.</text>
</comment>
<accession>A0A8J3PP71</accession>
<feature type="compositionally biased region" description="Low complexity" evidence="2">
    <location>
        <begin position="344"/>
        <end position="373"/>
    </location>
</feature>
<feature type="transmembrane region" description="Helical" evidence="3">
    <location>
        <begin position="121"/>
        <end position="145"/>
    </location>
</feature>
<dbReference type="PANTHER" id="PTHR30576">
    <property type="entry name" value="COLANIC BIOSYNTHESIS UDP-GLUCOSE LIPID CARRIER TRANSFERASE"/>
    <property type="match status" value="1"/>
</dbReference>